<name>A0ABN7S236_THEXY</name>
<dbReference type="InterPro" id="IPR000847">
    <property type="entry name" value="LysR_HTH_N"/>
</dbReference>
<dbReference type="RefSeq" id="WP_213485322.1">
    <property type="nucleotide sequence ID" value="NZ_CAJRAY010000077.1"/>
</dbReference>
<gene>
    <name evidence="6" type="primary">txxe 2982-yofA</name>
    <name evidence="6" type="ORF">TXXE_14785</name>
</gene>
<dbReference type="Pfam" id="PF00126">
    <property type="entry name" value="HTH_1"/>
    <property type="match status" value="1"/>
</dbReference>
<evidence type="ECO:0000256" key="4">
    <source>
        <dbReference type="ARBA" id="ARBA00023163"/>
    </source>
</evidence>
<evidence type="ECO:0000313" key="7">
    <source>
        <dbReference type="Proteomes" id="UP000681526"/>
    </source>
</evidence>
<dbReference type="InterPro" id="IPR005119">
    <property type="entry name" value="LysR_subst-bd"/>
</dbReference>
<dbReference type="SUPFAM" id="SSF53850">
    <property type="entry name" value="Periplasmic binding protein-like II"/>
    <property type="match status" value="1"/>
</dbReference>
<reference evidence="6 7" key="1">
    <citation type="submission" date="2021-04" db="EMBL/GenBank/DDBJ databases">
        <authorList>
            <person name="Rakotoarivonina H."/>
        </authorList>
    </citation>
    <scope>NUCLEOTIDE SEQUENCE [LARGE SCALE GENOMIC DNA]</scope>
    <source>
        <strain evidence="6 7">XE</strain>
    </source>
</reference>
<dbReference type="PANTHER" id="PTHR30126">
    <property type="entry name" value="HTH-TYPE TRANSCRIPTIONAL REGULATOR"/>
    <property type="match status" value="1"/>
</dbReference>
<dbReference type="Pfam" id="PF03466">
    <property type="entry name" value="LysR_substrate"/>
    <property type="match status" value="1"/>
</dbReference>
<comment type="similarity">
    <text evidence="1">Belongs to the LysR transcriptional regulatory family.</text>
</comment>
<organism evidence="6 7">
    <name type="scientific">Thermobacillus xylanilyticus</name>
    <dbReference type="NCBI Taxonomy" id="76633"/>
    <lineage>
        <taxon>Bacteria</taxon>
        <taxon>Bacillati</taxon>
        <taxon>Bacillota</taxon>
        <taxon>Bacilli</taxon>
        <taxon>Bacillales</taxon>
        <taxon>Paenibacillaceae</taxon>
        <taxon>Thermobacillus</taxon>
    </lineage>
</organism>
<dbReference type="Gene3D" id="1.10.10.10">
    <property type="entry name" value="Winged helix-like DNA-binding domain superfamily/Winged helix DNA-binding domain"/>
    <property type="match status" value="1"/>
</dbReference>
<keyword evidence="2" id="KW-0805">Transcription regulation</keyword>
<dbReference type="SUPFAM" id="SSF46785">
    <property type="entry name" value="Winged helix' DNA-binding domain"/>
    <property type="match status" value="1"/>
</dbReference>
<evidence type="ECO:0000256" key="1">
    <source>
        <dbReference type="ARBA" id="ARBA00009437"/>
    </source>
</evidence>
<protein>
    <submittedName>
        <fullName evidence="6">HTH-type transcriptional regulator</fullName>
    </submittedName>
</protein>
<evidence type="ECO:0000256" key="2">
    <source>
        <dbReference type="ARBA" id="ARBA00023015"/>
    </source>
</evidence>
<dbReference type="PROSITE" id="PS50931">
    <property type="entry name" value="HTH_LYSR"/>
    <property type="match status" value="1"/>
</dbReference>
<dbReference type="PANTHER" id="PTHR30126:SF40">
    <property type="entry name" value="HTH-TYPE TRANSCRIPTIONAL REGULATOR GLTR"/>
    <property type="match status" value="1"/>
</dbReference>
<evidence type="ECO:0000256" key="3">
    <source>
        <dbReference type="ARBA" id="ARBA00023125"/>
    </source>
</evidence>
<dbReference type="CDD" id="cd05466">
    <property type="entry name" value="PBP2_LTTR_substrate"/>
    <property type="match status" value="1"/>
</dbReference>
<dbReference type="InterPro" id="IPR036390">
    <property type="entry name" value="WH_DNA-bd_sf"/>
</dbReference>
<dbReference type="Proteomes" id="UP000681526">
    <property type="component" value="Unassembled WGS sequence"/>
</dbReference>
<sequence>MELRTLKTFQVVATHLNQTKAAEILGYTQPTITMQMRNLEQEIGHPLFHRVGKKTYLTPAGKVLKQHVDRLMACVEEMNQALSRLHEPHGTLAIAAPEYYWTHHLTTLIHTFVQLHPQVKLKLVSCNSGDVMRMIASREADVGIVAGKQRNDDLAFVALDEEELLLVMRKDLHPDRDLSAILQKHPLLYKESYHLDGLFDRCMEEIPKPMTVIESGSEEAMRQAVLKGTGVGIISGDLIEEEIRKGELIPLHRFAQTLDTYLITRKDRSDELTIQAFVELVTEGWDEASETT</sequence>
<feature type="domain" description="HTH lysR-type" evidence="5">
    <location>
        <begin position="1"/>
        <end position="58"/>
    </location>
</feature>
<dbReference type="InterPro" id="IPR036388">
    <property type="entry name" value="WH-like_DNA-bd_sf"/>
</dbReference>
<keyword evidence="7" id="KW-1185">Reference proteome</keyword>
<evidence type="ECO:0000259" key="5">
    <source>
        <dbReference type="PROSITE" id="PS50931"/>
    </source>
</evidence>
<proteinExistence type="inferred from homology"/>
<dbReference type="PRINTS" id="PR00039">
    <property type="entry name" value="HTHLYSR"/>
</dbReference>
<dbReference type="Gene3D" id="3.40.190.290">
    <property type="match status" value="1"/>
</dbReference>
<comment type="caution">
    <text evidence="6">The sequence shown here is derived from an EMBL/GenBank/DDBJ whole genome shotgun (WGS) entry which is preliminary data.</text>
</comment>
<keyword evidence="3" id="KW-0238">DNA-binding</keyword>
<keyword evidence="4" id="KW-0804">Transcription</keyword>
<accession>A0ABN7S236</accession>
<dbReference type="EMBL" id="CAJRAY010000077">
    <property type="protein sequence ID" value="CAG5090860.1"/>
    <property type="molecule type" value="Genomic_DNA"/>
</dbReference>
<evidence type="ECO:0000313" key="6">
    <source>
        <dbReference type="EMBL" id="CAG5090860.1"/>
    </source>
</evidence>